<keyword evidence="2" id="KW-0687">Ribonucleoprotein</keyword>
<evidence type="ECO:0000259" key="1">
    <source>
        <dbReference type="Pfam" id="PF01248"/>
    </source>
</evidence>
<keyword evidence="3" id="KW-1185">Reference proteome</keyword>
<evidence type="ECO:0000313" key="3">
    <source>
        <dbReference type="Proteomes" id="UP000193355"/>
    </source>
</evidence>
<organism evidence="2 3">
    <name type="scientific">Dethiosulfovibrio salsuginis</name>
    <dbReference type="NCBI Taxonomy" id="561720"/>
    <lineage>
        <taxon>Bacteria</taxon>
        <taxon>Thermotogati</taxon>
        <taxon>Synergistota</taxon>
        <taxon>Synergistia</taxon>
        <taxon>Synergistales</taxon>
        <taxon>Dethiosulfovibrionaceae</taxon>
        <taxon>Dethiosulfovibrio</taxon>
    </lineage>
</organism>
<dbReference type="Pfam" id="PF01248">
    <property type="entry name" value="Ribosomal_L7Ae"/>
    <property type="match status" value="1"/>
</dbReference>
<dbReference type="OrthoDB" id="5976at2"/>
<feature type="domain" description="Ribosomal protein eL8/eL30/eS12/Gadd45" evidence="1">
    <location>
        <begin position="8"/>
        <end position="79"/>
    </location>
</feature>
<proteinExistence type="predicted"/>
<dbReference type="RefSeq" id="WP_085544300.1">
    <property type="nucleotide sequence ID" value="NZ_FXBB01000010.1"/>
</dbReference>
<sequence>MAVQELAEGKRFIGLSQVRRELLKGNVEKIFVAEDADDSILSDILSLAGSQGIPVEQVGTMVELGRACAISRGAATAALQRKNRC</sequence>
<dbReference type="InterPro" id="IPR029064">
    <property type="entry name" value="Ribosomal_eL30-like_sf"/>
</dbReference>
<protein>
    <submittedName>
        <fullName evidence="2">Large subunit ribosomal protein L7A</fullName>
    </submittedName>
</protein>
<dbReference type="InterPro" id="IPR004038">
    <property type="entry name" value="Ribosomal_eL8/eL30/eS12/Gad45"/>
</dbReference>
<dbReference type="STRING" id="561720.SAMN06275492_1105"/>
<dbReference type="GO" id="GO:0005840">
    <property type="term" value="C:ribosome"/>
    <property type="evidence" value="ECO:0007669"/>
    <property type="project" value="UniProtKB-KW"/>
</dbReference>
<dbReference type="AlphaFoldDB" id="A0A1X7J9Y9"/>
<keyword evidence="2" id="KW-0689">Ribosomal protein</keyword>
<dbReference type="SUPFAM" id="SSF55315">
    <property type="entry name" value="L30e-like"/>
    <property type="match status" value="1"/>
</dbReference>
<reference evidence="3" key="1">
    <citation type="submission" date="2017-04" db="EMBL/GenBank/DDBJ databases">
        <authorList>
            <person name="Varghese N."/>
            <person name="Submissions S."/>
        </authorList>
    </citation>
    <scope>NUCLEOTIDE SEQUENCE [LARGE SCALE GENOMIC DNA]</scope>
    <source>
        <strain evidence="3">USBA 82</strain>
    </source>
</reference>
<dbReference type="Proteomes" id="UP000193355">
    <property type="component" value="Unassembled WGS sequence"/>
</dbReference>
<gene>
    <name evidence="2" type="ORF">SAMN06275492_1105</name>
</gene>
<accession>A0A1X7J9Y9</accession>
<dbReference type="Gene3D" id="3.30.1330.30">
    <property type="match status" value="1"/>
</dbReference>
<name>A0A1X7J9Y9_9BACT</name>
<evidence type="ECO:0000313" key="2">
    <source>
        <dbReference type="EMBL" id="SMG24158.1"/>
    </source>
</evidence>
<dbReference type="EMBL" id="FXBB01000010">
    <property type="protein sequence ID" value="SMG24158.1"/>
    <property type="molecule type" value="Genomic_DNA"/>
</dbReference>